<dbReference type="Pfam" id="PF00990">
    <property type="entry name" value="GGDEF"/>
    <property type="match status" value="1"/>
</dbReference>
<evidence type="ECO:0000259" key="1">
    <source>
        <dbReference type="PROSITE" id="PS50887"/>
    </source>
</evidence>
<sequence length="220" mass="24368">MLQVEINESQAWHDLTSVRGVLQENQRLLAQIGKAARDADEVQLVLAAAIKASETDPLTGLPNRVQLWKHLTRDIAIAKRHRSHIAVYFLDLDGFKIINDQLGHGVGDLLLQHIATRLRETVREVDTVCRLGGDEFVVVASEIKSENVARMENKLSQVLACSHDLDGHNVAATASIGCSIFPEDGDTPELLICKADEAMYRAKHAKRAKRAVYQDASIEM</sequence>
<name>A0ABQ2P3W3_9NEIS</name>
<dbReference type="PROSITE" id="PS50887">
    <property type="entry name" value="GGDEF"/>
    <property type="match status" value="1"/>
</dbReference>
<dbReference type="InterPro" id="IPR029787">
    <property type="entry name" value="Nucleotide_cyclase"/>
</dbReference>
<dbReference type="SMART" id="SM00267">
    <property type="entry name" value="GGDEF"/>
    <property type="match status" value="1"/>
</dbReference>
<dbReference type="InterPro" id="IPR052163">
    <property type="entry name" value="DGC-Regulatory_Protein"/>
</dbReference>
<keyword evidence="3" id="KW-1185">Reference proteome</keyword>
<proteinExistence type="predicted"/>
<feature type="domain" description="GGDEF" evidence="1">
    <location>
        <begin position="83"/>
        <end position="215"/>
    </location>
</feature>
<reference evidence="3" key="1">
    <citation type="journal article" date="2019" name="Int. J. Syst. Evol. Microbiol.">
        <title>The Global Catalogue of Microorganisms (GCM) 10K type strain sequencing project: providing services to taxonomists for standard genome sequencing and annotation.</title>
        <authorList>
            <consortium name="The Broad Institute Genomics Platform"/>
            <consortium name="The Broad Institute Genome Sequencing Center for Infectious Disease"/>
            <person name="Wu L."/>
            <person name="Ma J."/>
        </authorList>
    </citation>
    <scope>NUCLEOTIDE SEQUENCE [LARGE SCALE GENOMIC DNA]</scope>
    <source>
        <strain evidence="3">CGMCC 1.8859</strain>
    </source>
</reference>
<dbReference type="PANTHER" id="PTHR46663:SF4">
    <property type="entry name" value="DIGUANYLATE CYCLASE DGCT-RELATED"/>
    <property type="match status" value="1"/>
</dbReference>
<evidence type="ECO:0000313" key="3">
    <source>
        <dbReference type="Proteomes" id="UP000637267"/>
    </source>
</evidence>
<dbReference type="SUPFAM" id="SSF55073">
    <property type="entry name" value="Nucleotide cyclase"/>
    <property type="match status" value="1"/>
</dbReference>
<evidence type="ECO:0000313" key="2">
    <source>
        <dbReference type="EMBL" id="GGP17746.1"/>
    </source>
</evidence>
<dbReference type="CDD" id="cd01949">
    <property type="entry name" value="GGDEF"/>
    <property type="match status" value="1"/>
</dbReference>
<gene>
    <name evidence="2" type="ORF">GCM10010970_01340</name>
</gene>
<dbReference type="RefSeq" id="WP_188701301.1">
    <property type="nucleotide sequence ID" value="NZ_BMLX01000001.1"/>
</dbReference>
<accession>A0ABQ2P3W3</accession>
<organism evidence="2 3">
    <name type="scientific">Silvimonas iriomotensis</name>
    <dbReference type="NCBI Taxonomy" id="449662"/>
    <lineage>
        <taxon>Bacteria</taxon>
        <taxon>Pseudomonadati</taxon>
        <taxon>Pseudomonadota</taxon>
        <taxon>Betaproteobacteria</taxon>
        <taxon>Neisseriales</taxon>
        <taxon>Chitinibacteraceae</taxon>
        <taxon>Silvimonas</taxon>
    </lineage>
</organism>
<dbReference type="EMBL" id="BMLX01000001">
    <property type="protein sequence ID" value="GGP17746.1"/>
    <property type="molecule type" value="Genomic_DNA"/>
</dbReference>
<dbReference type="PANTHER" id="PTHR46663">
    <property type="entry name" value="DIGUANYLATE CYCLASE DGCT-RELATED"/>
    <property type="match status" value="1"/>
</dbReference>
<dbReference type="Proteomes" id="UP000637267">
    <property type="component" value="Unassembled WGS sequence"/>
</dbReference>
<dbReference type="InterPro" id="IPR043128">
    <property type="entry name" value="Rev_trsase/Diguanyl_cyclase"/>
</dbReference>
<dbReference type="NCBIfam" id="TIGR00254">
    <property type="entry name" value="GGDEF"/>
    <property type="match status" value="1"/>
</dbReference>
<dbReference type="Gene3D" id="3.30.70.270">
    <property type="match status" value="1"/>
</dbReference>
<protein>
    <recommendedName>
        <fullName evidence="1">GGDEF domain-containing protein</fullName>
    </recommendedName>
</protein>
<comment type="caution">
    <text evidence="2">The sequence shown here is derived from an EMBL/GenBank/DDBJ whole genome shotgun (WGS) entry which is preliminary data.</text>
</comment>
<dbReference type="InterPro" id="IPR000160">
    <property type="entry name" value="GGDEF_dom"/>
</dbReference>